<feature type="chain" id="PRO_5004841448" evidence="3">
    <location>
        <begin position="26"/>
        <end position="421"/>
    </location>
</feature>
<protein>
    <submittedName>
        <fullName evidence="4">Uncharacterized protein</fullName>
    </submittedName>
</protein>
<feature type="compositionally biased region" description="Basic and acidic residues" evidence="1">
    <location>
        <begin position="348"/>
        <end position="360"/>
    </location>
</feature>
<feature type="compositionally biased region" description="Polar residues" evidence="1">
    <location>
        <begin position="332"/>
        <end position="347"/>
    </location>
</feature>
<sequence length="421" mass="45670">MPGRWRQSMVLLAMSLLAWGGAVSADSCSAYKSGNALADRVDELGSCLAHLGSNLADAIVSHELDYDRKTPLSIVLFANSTELLHRSSEILAATFFGHGSAATDRVFRLDIHEVIQSMASKKAAHAAIHATLVNLVKRCPRRNMLVLENLHLVPQAWLPVLDVFLLPLSGKVATTKDDSTQETTSGLLDTLPTVFVFLFETHTSPIAADGQHWKEYLDGKWQFPGVEFTPQALIGRLGHGMVVTRTSAPTCVVLLAPETIRSSNSVAAAVLISVTVVAVLIAWWVARSRRSHGAKHTPPVVHTPRVCDQRFDDEDEVTFIPHTSHDTRRDVTATTTSSRSCIESVSADSDRVSHDTHAQPRADTTPPSPVSVAAPSVSHAHNIASHVTASHPTPPSAKSRRKKPTLAPTRHSERLEKKKSA</sequence>
<keyword evidence="2" id="KW-0812">Transmembrane</keyword>
<feature type="region of interest" description="Disordered" evidence="1">
    <location>
        <begin position="318"/>
        <end position="421"/>
    </location>
</feature>
<dbReference type="EMBL" id="KI913122">
    <property type="protein sequence ID" value="ETV82426.1"/>
    <property type="molecule type" value="Genomic_DNA"/>
</dbReference>
<evidence type="ECO:0000256" key="3">
    <source>
        <dbReference type="SAM" id="SignalP"/>
    </source>
</evidence>
<feature type="transmembrane region" description="Helical" evidence="2">
    <location>
        <begin position="266"/>
        <end position="286"/>
    </location>
</feature>
<accession>W4GSV7</accession>
<evidence type="ECO:0000313" key="4">
    <source>
        <dbReference type="EMBL" id="ETV82426.1"/>
    </source>
</evidence>
<organism evidence="4">
    <name type="scientific">Aphanomyces astaci</name>
    <name type="common">Crayfish plague agent</name>
    <dbReference type="NCBI Taxonomy" id="112090"/>
    <lineage>
        <taxon>Eukaryota</taxon>
        <taxon>Sar</taxon>
        <taxon>Stramenopiles</taxon>
        <taxon>Oomycota</taxon>
        <taxon>Saprolegniomycetes</taxon>
        <taxon>Saprolegniales</taxon>
        <taxon>Verrucalvaceae</taxon>
        <taxon>Aphanomyces</taxon>
    </lineage>
</organism>
<dbReference type="OrthoDB" id="79563at2759"/>
<gene>
    <name evidence="4" type="ORF">H257_05066</name>
</gene>
<name>W4GSV7_APHAT</name>
<feature type="signal peptide" evidence="3">
    <location>
        <begin position="1"/>
        <end position="25"/>
    </location>
</feature>
<evidence type="ECO:0000256" key="1">
    <source>
        <dbReference type="SAM" id="MobiDB-lite"/>
    </source>
</evidence>
<evidence type="ECO:0000256" key="2">
    <source>
        <dbReference type="SAM" id="Phobius"/>
    </source>
</evidence>
<dbReference type="AlphaFoldDB" id="W4GSV7"/>
<proteinExistence type="predicted"/>
<reference evidence="4" key="1">
    <citation type="submission" date="2013-12" db="EMBL/GenBank/DDBJ databases">
        <title>The Genome Sequence of Aphanomyces astaci APO3.</title>
        <authorList>
            <consortium name="The Broad Institute Genomics Platform"/>
            <person name="Russ C."/>
            <person name="Tyler B."/>
            <person name="van West P."/>
            <person name="Dieguez-Uribeondo J."/>
            <person name="Young S.K."/>
            <person name="Zeng Q."/>
            <person name="Gargeya S."/>
            <person name="Fitzgerald M."/>
            <person name="Abouelleil A."/>
            <person name="Alvarado L."/>
            <person name="Chapman S.B."/>
            <person name="Gainer-Dewar J."/>
            <person name="Goldberg J."/>
            <person name="Griggs A."/>
            <person name="Gujja S."/>
            <person name="Hansen M."/>
            <person name="Howarth C."/>
            <person name="Imamovic A."/>
            <person name="Ireland A."/>
            <person name="Larimer J."/>
            <person name="McCowan C."/>
            <person name="Murphy C."/>
            <person name="Pearson M."/>
            <person name="Poon T.W."/>
            <person name="Priest M."/>
            <person name="Roberts A."/>
            <person name="Saif S."/>
            <person name="Shea T."/>
            <person name="Sykes S."/>
            <person name="Wortman J."/>
            <person name="Nusbaum C."/>
            <person name="Birren B."/>
        </authorList>
    </citation>
    <scope>NUCLEOTIDE SEQUENCE [LARGE SCALE GENOMIC DNA]</scope>
    <source>
        <strain evidence="4">APO3</strain>
    </source>
</reference>
<keyword evidence="2" id="KW-0472">Membrane</keyword>
<feature type="compositionally biased region" description="Basic and acidic residues" evidence="1">
    <location>
        <begin position="410"/>
        <end position="421"/>
    </location>
</feature>
<feature type="compositionally biased region" description="Low complexity" evidence="1">
    <location>
        <begin position="370"/>
        <end position="381"/>
    </location>
</feature>
<dbReference type="RefSeq" id="XP_009828095.1">
    <property type="nucleotide sequence ID" value="XM_009829793.1"/>
</dbReference>
<keyword evidence="2" id="KW-1133">Transmembrane helix</keyword>
<dbReference type="VEuPathDB" id="FungiDB:H257_05066"/>
<dbReference type="GeneID" id="20807062"/>
<keyword evidence="3" id="KW-0732">Signal</keyword>